<gene>
    <name evidence="2" type="ORF">TCAP_05557</name>
</gene>
<keyword evidence="3" id="KW-1185">Reference proteome</keyword>
<evidence type="ECO:0000313" key="3">
    <source>
        <dbReference type="Proteomes" id="UP000236621"/>
    </source>
</evidence>
<organism evidence="2 3">
    <name type="scientific">Tolypocladium capitatum</name>
    <dbReference type="NCBI Taxonomy" id="45235"/>
    <lineage>
        <taxon>Eukaryota</taxon>
        <taxon>Fungi</taxon>
        <taxon>Dikarya</taxon>
        <taxon>Ascomycota</taxon>
        <taxon>Pezizomycotina</taxon>
        <taxon>Sordariomycetes</taxon>
        <taxon>Hypocreomycetidae</taxon>
        <taxon>Hypocreales</taxon>
        <taxon>Ophiocordycipitaceae</taxon>
        <taxon>Tolypocladium</taxon>
    </lineage>
</organism>
<dbReference type="EMBL" id="NRSZ01000875">
    <property type="protein sequence ID" value="PNY24514.1"/>
    <property type="molecule type" value="Genomic_DNA"/>
</dbReference>
<name>A0A2K3QAK5_9HYPO</name>
<protein>
    <submittedName>
        <fullName evidence="2">Uncharacterized protein</fullName>
    </submittedName>
</protein>
<proteinExistence type="predicted"/>
<feature type="region of interest" description="Disordered" evidence="1">
    <location>
        <begin position="100"/>
        <end position="133"/>
    </location>
</feature>
<dbReference type="Proteomes" id="UP000236621">
    <property type="component" value="Unassembled WGS sequence"/>
</dbReference>
<dbReference type="OrthoDB" id="5395343at2759"/>
<evidence type="ECO:0000256" key="1">
    <source>
        <dbReference type="SAM" id="MobiDB-lite"/>
    </source>
</evidence>
<dbReference type="AlphaFoldDB" id="A0A2K3QAK5"/>
<reference evidence="2 3" key="1">
    <citation type="submission" date="2017-08" db="EMBL/GenBank/DDBJ databases">
        <title>Harnessing the power of phylogenomics to disentangle the directionality and signatures of interkingdom host jumping in the parasitic fungal genus Tolypocladium.</title>
        <authorList>
            <person name="Quandt C.A."/>
            <person name="Patterson W."/>
            <person name="Spatafora J.W."/>
        </authorList>
    </citation>
    <scope>NUCLEOTIDE SEQUENCE [LARGE SCALE GENOMIC DNA]</scope>
    <source>
        <strain evidence="2 3">CBS 113982</strain>
    </source>
</reference>
<feature type="non-terminal residue" evidence="2">
    <location>
        <position position="133"/>
    </location>
</feature>
<comment type="caution">
    <text evidence="2">The sequence shown here is derived from an EMBL/GenBank/DDBJ whole genome shotgun (WGS) entry which is preliminary data.</text>
</comment>
<evidence type="ECO:0000313" key="2">
    <source>
        <dbReference type="EMBL" id="PNY24514.1"/>
    </source>
</evidence>
<sequence length="133" mass="14309">MAYQSIARWLYYRGWQVSNVNVLLGGQVDHPNGLDAHDALPQREKLHLGDVAGAWCQGPDARVGAEADHVGRIDHRVLLQRVQHVFVEHGIGDLHLATASRGRRGRPHGPDVVAPALGDGHEGELTGRAGGGL</sequence>
<accession>A0A2K3QAK5</accession>